<keyword evidence="1" id="KW-0812">Transmembrane</keyword>
<name>A0A2K1R5L2_POPTR</name>
<feature type="transmembrane region" description="Helical" evidence="1">
    <location>
        <begin position="57"/>
        <end position="78"/>
    </location>
</feature>
<dbReference type="InParanoid" id="A0A2K1R5L2"/>
<gene>
    <name evidence="2" type="ORF">POPTR_T136100</name>
</gene>
<reference evidence="2" key="2">
    <citation type="submission" date="2017-07" db="EMBL/GenBank/DDBJ databases">
        <title>WGS assembly of Populus trichocarpa.</title>
        <authorList>
            <person name="Tuskan G."/>
            <person name="Difazio S."/>
            <person name="Jansson S."/>
            <person name="Bohlmann J."/>
            <person name="Grigoriev I."/>
            <person name="Hellsten U."/>
            <person name="Putnam N."/>
            <person name="Ralph S."/>
            <person name="Rombauts S."/>
            <person name="Salamov A."/>
            <person name="Schein J."/>
            <person name="Sterck L."/>
            <person name="Aerts A."/>
            <person name="Bhalerao R."/>
            <person name="Bhalerao R."/>
            <person name="Blaudez D."/>
            <person name="Boerjan W."/>
            <person name="Brun A."/>
            <person name="Brunner A."/>
            <person name="Busov V."/>
            <person name="Campbell M."/>
            <person name="Carlson J."/>
            <person name="Chalot M."/>
            <person name="Chapman J."/>
            <person name="Chen G."/>
            <person name="Cooper D."/>
            <person name="Coutinho P."/>
            <person name="Couturier J."/>
            <person name="Covert S."/>
            <person name="Cronk Q."/>
            <person name="Cunningham R."/>
            <person name="Davis J."/>
            <person name="Degroeve S."/>
            <person name="Dejardin A."/>
            <person name="Depamphilis C."/>
            <person name="Detter J."/>
            <person name="Dirks B."/>
            <person name="Dubchak I."/>
            <person name="Duplessis S."/>
            <person name="Ehlting J."/>
            <person name="Ellis B."/>
            <person name="Gendler K."/>
            <person name="Goodstein D."/>
            <person name="Gribskov M."/>
            <person name="Grimwood J."/>
            <person name="Groover A."/>
            <person name="Gunter L."/>
            <person name="Hamberger B."/>
            <person name="Heinze B."/>
            <person name="Helariutta Y."/>
            <person name="Henrissat B."/>
            <person name="Holligan D."/>
            <person name="Holt R."/>
            <person name="Huang W."/>
            <person name="Islam-Faridi N."/>
            <person name="Jones S."/>
            <person name="Jones-Rhoades M."/>
            <person name="Jorgensen R."/>
            <person name="Joshi C."/>
            <person name="Kangasjarvi J."/>
            <person name="Karlsson J."/>
            <person name="Kelleher C."/>
            <person name="Kirkpatrick R."/>
            <person name="Kirst M."/>
            <person name="Kohler A."/>
            <person name="Kalluri U."/>
            <person name="Larimer F."/>
            <person name="Leebens-Mack J."/>
            <person name="Leple J."/>
            <person name="Locascio P."/>
            <person name="Lou Y."/>
            <person name="Lucas S."/>
            <person name="Martin F."/>
            <person name="Montanini B."/>
            <person name="Napoli C."/>
            <person name="Nelson D."/>
            <person name="Nelson C."/>
            <person name="Nieminen K."/>
            <person name="Nilsson O."/>
            <person name="Pereda V."/>
            <person name="Peter G."/>
            <person name="Philippe R."/>
            <person name="Pilate G."/>
            <person name="Poliakov A."/>
            <person name="Razumovskaya J."/>
            <person name="Richardson P."/>
            <person name="Rinaldi C."/>
            <person name="Ritland K."/>
            <person name="Rouze P."/>
            <person name="Ryaboy D."/>
            <person name="Schmutz J."/>
            <person name="Schrader J."/>
            <person name="Segerman B."/>
            <person name="Shin H."/>
            <person name="Siddiqui A."/>
            <person name="Sterky F."/>
            <person name="Terry A."/>
            <person name="Tsai C."/>
            <person name="Uberbacher E."/>
            <person name="Unneberg P."/>
            <person name="Vahala J."/>
            <person name="Wall K."/>
            <person name="Wessler S."/>
            <person name="Yang G."/>
            <person name="Yin T."/>
            <person name="Douglas C."/>
            <person name="Marra M."/>
            <person name="Sandberg G."/>
            <person name="Van De Peer Y."/>
            <person name="Rokhsar D."/>
        </authorList>
    </citation>
    <scope>NUCLEOTIDE SEQUENCE</scope>
    <source>
        <strain evidence="2">Nisqually-1</strain>
    </source>
</reference>
<evidence type="ECO:0000313" key="2">
    <source>
        <dbReference type="EMBL" id="PNS22549.1"/>
    </source>
</evidence>
<dbReference type="EMBL" id="KZ623487">
    <property type="protein sequence ID" value="PNS22549.1"/>
    <property type="molecule type" value="Genomic_DNA"/>
</dbReference>
<dbReference type="AlphaFoldDB" id="A0A2K1R5L2"/>
<sequence>MALSLTFSSLKKTIVRPFPSSLLNCFSHSLLCTCFTKDLICRYRHLVRQTTKFLRPWVWFLFFIFQALIQGLSMAGYLKF</sequence>
<reference evidence="2" key="1">
    <citation type="journal article" date="2006" name="Science">
        <title>The genome of black cottonwood, Populus trichocarpa (Torr. &amp; Gray).</title>
        <authorList>
            <person name="Tuskan G.A."/>
            <person name="Difazio S."/>
            <person name="Jansson S."/>
            <person name="Bohlmann J."/>
            <person name="Grigoriev I."/>
            <person name="Hellsten U."/>
            <person name="Putnam N."/>
            <person name="Ralph S."/>
            <person name="Rombauts S."/>
            <person name="Salamov A."/>
            <person name="Schein J."/>
            <person name="Sterck L."/>
            <person name="Aerts A."/>
            <person name="Bhalerao R.R."/>
            <person name="Bhalerao R.P."/>
            <person name="Blaudez D."/>
            <person name="Boerjan W."/>
            <person name="Brun A."/>
            <person name="Brunner A."/>
            <person name="Busov V."/>
            <person name="Campbell M."/>
            <person name="Carlson J."/>
            <person name="Chalot M."/>
            <person name="Chapman J."/>
            <person name="Chen G.L."/>
            <person name="Cooper D."/>
            <person name="Coutinho P.M."/>
            <person name="Couturier J."/>
            <person name="Covert S."/>
            <person name="Cronk Q."/>
            <person name="Cunningham R."/>
            <person name="Davis J."/>
            <person name="Degroeve S."/>
            <person name="Dejardin A."/>
            <person name="Depamphilis C."/>
            <person name="Detter J."/>
            <person name="Dirks B."/>
            <person name="Dubchak I."/>
            <person name="Duplessis S."/>
            <person name="Ehlting J."/>
            <person name="Ellis B."/>
            <person name="Gendler K."/>
            <person name="Goodstein D."/>
            <person name="Gribskov M."/>
            <person name="Grimwood J."/>
            <person name="Groover A."/>
            <person name="Gunter L."/>
            <person name="Hamberger B."/>
            <person name="Heinze B."/>
            <person name="Helariutta Y."/>
            <person name="Henrissat B."/>
            <person name="Holligan D."/>
            <person name="Holt R."/>
            <person name="Huang W."/>
            <person name="Islam-Faridi N."/>
            <person name="Jones S."/>
            <person name="Jones-Rhoades M."/>
            <person name="Jorgensen R."/>
            <person name="Joshi C."/>
            <person name="Kangasjarvi J."/>
            <person name="Karlsson J."/>
            <person name="Kelleher C."/>
            <person name="Kirkpatrick R."/>
            <person name="Kirst M."/>
            <person name="Kohler A."/>
            <person name="Kalluri U."/>
            <person name="Larimer F."/>
            <person name="Leebens-Mack J."/>
            <person name="Leple J.C."/>
            <person name="Locascio P."/>
            <person name="Lou Y."/>
            <person name="Lucas S."/>
            <person name="Martin F."/>
            <person name="Montanini B."/>
            <person name="Napoli C."/>
            <person name="Nelson D.R."/>
            <person name="Nelson C."/>
            <person name="Nieminen K."/>
            <person name="Nilsson O."/>
            <person name="Pereda V."/>
            <person name="Peter G."/>
            <person name="Philippe R."/>
            <person name="Pilate G."/>
            <person name="Poliakov A."/>
            <person name="Razumovskaya J."/>
            <person name="Richardson P."/>
            <person name="Rinaldi C."/>
            <person name="Ritland K."/>
            <person name="Rouze P."/>
            <person name="Ryaboy D."/>
            <person name="Schmutz J."/>
            <person name="Schrader J."/>
            <person name="Segerman B."/>
            <person name="Shin H."/>
            <person name="Siddiqui A."/>
            <person name="Sterky F."/>
            <person name="Terry A."/>
            <person name="Tsai C.J."/>
            <person name="Uberbacher E."/>
            <person name="Unneberg P."/>
            <person name="Vahala J."/>
            <person name="Wall K."/>
            <person name="Wessler S."/>
            <person name="Yang G."/>
            <person name="Yin T."/>
            <person name="Douglas C."/>
            <person name="Marra M."/>
            <person name="Sandberg G."/>
            <person name="Van de Peer Y."/>
            <person name="Rokhsar D."/>
        </authorList>
    </citation>
    <scope>NUCLEOTIDE SEQUENCE [LARGE SCALE GENOMIC DNA]</scope>
    <source>
        <strain evidence="2">Nisqually-1</strain>
    </source>
</reference>
<protein>
    <submittedName>
        <fullName evidence="2">Uncharacterized protein</fullName>
    </submittedName>
</protein>
<keyword evidence="1" id="KW-1133">Transmembrane helix</keyword>
<accession>A0A2K1R5L2</accession>
<keyword evidence="1" id="KW-0472">Membrane</keyword>
<evidence type="ECO:0000256" key="1">
    <source>
        <dbReference type="SAM" id="Phobius"/>
    </source>
</evidence>
<proteinExistence type="predicted"/>
<organism evidence="2">
    <name type="scientific">Populus trichocarpa</name>
    <name type="common">Western balsam poplar</name>
    <name type="synonym">Populus balsamifera subsp. trichocarpa</name>
    <dbReference type="NCBI Taxonomy" id="3694"/>
    <lineage>
        <taxon>Eukaryota</taxon>
        <taxon>Viridiplantae</taxon>
        <taxon>Streptophyta</taxon>
        <taxon>Embryophyta</taxon>
        <taxon>Tracheophyta</taxon>
        <taxon>Spermatophyta</taxon>
        <taxon>Magnoliopsida</taxon>
        <taxon>eudicotyledons</taxon>
        <taxon>Gunneridae</taxon>
        <taxon>Pentapetalae</taxon>
        <taxon>rosids</taxon>
        <taxon>fabids</taxon>
        <taxon>Malpighiales</taxon>
        <taxon>Salicaceae</taxon>
        <taxon>Saliceae</taxon>
        <taxon>Populus</taxon>
    </lineage>
</organism>